<sequence length="339" mass="35207">MLRVVALVAAVALACAPAAGAELRYLDQVTIPHGEVFDGTVVGGLSAISYHPGEDRYYVLSDDKAEHGPVRFYTVALPLVDNKFGDVGFTGMHPLAGAGAADAEGLAVDAARGRLYWSTEGGRPSGDGAPVLQPWLRIAGLDGSAAGEFALPPNFVVSPDADRGIRANNGLEGLALSPSGESLFAGLEEPLYQDPSALTRITVFDVEARKPVAQYAYRLEPAPAGRSNGLSGLVALSQTSLLTIERAGGPGPTIRLFRAEIGAATDTLDAEVLPADVVPMTKTLVADLSAAGGPVPLDNIEGITLGPDNSVVLVSDDNFNPAQVTQFLLLSGLRREEAK</sequence>
<protein>
    <submittedName>
        <fullName evidence="3">Phytase</fullName>
    </submittedName>
</protein>
<keyword evidence="4" id="KW-1185">Reference proteome</keyword>
<evidence type="ECO:0000259" key="2">
    <source>
        <dbReference type="Pfam" id="PF13449"/>
    </source>
</evidence>
<name>A0A448I4J9_MYCCI</name>
<dbReference type="PROSITE" id="PS51257">
    <property type="entry name" value="PROKAR_LIPOPROTEIN"/>
    <property type="match status" value="1"/>
</dbReference>
<feature type="signal peptide" evidence="1">
    <location>
        <begin position="1"/>
        <end position="21"/>
    </location>
</feature>
<evidence type="ECO:0000256" key="1">
    <source>
        <dbReference type="SAM" id="SignalP"/>
    </source>
</evidence>
<feature type="domain" description="Phytase-like" evidence="2">
    <location>
        <begin position="41"/>
        <end position="319"/>
    </location>
</feature>
<dbReference type="InterPro" id="IPR027372">
    <property type="entry name" value="Phytase-like_dom"/>
</dbReference>
<dbReference type="SUPFAM" id="SSF63829">
    <property type="entry name" value="Calcium-dependent phosphotriesterase"/>
    <property type="match status" value="1"/>
</dbReference>
<proteinExistence type="predicted"/>
<dbReference type="Proteomes" id="UP000282551">
    <property type="component" value="Chromosome"/>
</dbReference>
<dbReference type="PANTHER" id="PTHR37957:SF1">
    <property type="entry name" value="PHYTASE-LIKE DOMAIN-CONTAINING PROTEIN"/>
    <property type="match status" value="1"/>
</dbReference>
<gene>
    <name evidence="3" type="ORF">NCTC10485_01688</name>
</gene>
<dbReference type="OrthoDB" id="9798539at2"/>
<dbReference type="Pfam" id="PF13449">
    <property type="entry name" value="Phytase-like"/>
    <property type="match status" value="1"/>
</dbReference>
<dbReference type="AlphaFoldDB" id="A0A448I4J9"/>
<dbReference type="PANTHER" id="PTHR37957">
    <property type="entry name" value="BLR7070 PROTEIN"/>
    <property type="match status" value="1"/>
</dbReference>
<evidence type="ECO:0000313" key="4">
    <source>
        <dbReference type="Proteomes" id="UP000282551"/>
    </source>
</evidence>
<dbReference type="EMBL" id="LR134355">
    <property type="protein sequence ID" value="VEG47409.1"/>
    <property type="molecule type" value="Genomic_DNA"/>
</dbReference>
<reference evidence="3 4" key="1">
    <citation type="submission" date="2018-12" db="EMBL/GenBank/DDBJ databases">
        <authorList>
            <consortium name="Pathogen Informatics"/>
        </authorList>
    </citation>
    <scope>NUCLEOTIDE SEQUENCE [LARGE SCALE GENOMIC DNA]</scope>
    <source>
        <strain evidence="3 4">NCTC10485</strain>
    </source>
</reference>
<feature type="chain" id="PRO_5019130183" evidence="1">
    <location>
        <begin position="22"/>
        <end position="339"/>
    </location>
</feature>
<dbReference type="RefSeq" id="WP_126333344.1">
    <property type="nucleotide sequence ID" value="NZ_AP022604.1"/>
</dbReference>
<organism evidence="3 4">
    <name type="scientific">Mycolicibacterium chitae</name>
    <name type="common">Mycobacterium chitae</name>
    <dbReference type="NCBI Taxonomy" id="1792"/>
    <lineage>
        <taxon>Bacteria</taxon>
        <taxon>Bacillati</taxon>
        <taxon>Actinomycetota</taxon>
        <taxon>Actinomycetes</taxon>
        <taxon>Mycobacteriales</taxon>
        <taxon>Mycobacteriaceae</taxon>
        <taxon>Mycolicibacterium</taxon>
    </lineage>
</organism>
<keyword evidence="1" id="KW-0732">Signal</keyword>
<evidence type="ECO:0000313" key="3">
    <source>
        <dbReference type="EMBL" id="VEG47409.1"/>
    </source>
</evidence>
<accession>A0A448I4J9</accession>